<dbReference type="SUPFAM" id="SSF47895">
    <property type="entry name" value="Transducin (alpha subunit), insertion domain"/>
    <property type="match status" value="1"/>
</dbReference>
<protein>
    <submittedName>
        <fullName evidence="1">Uncharacterized protein</fullName>
    </submittedName>
</protein>
<feature type="non-terminal residue" evidence="1">
    <location>
        <position position="1"/>
    </location>
</feature>
<proteinExistence type="predicted"/>
<comment type="caution">
    <text evidence="1">The sequence shown here is derived from an EMBL/GenBank/DDBJ whole genome shotgun (WGS) entry which is preliminary data.</text>
</comment>
<name>A0ABD0QI75_CIRMR</name>
<keyword evidence="2" id="KW-1185">Reference proteome</keyword>
<evidence type="ECO:0000313" key="2">
    <source>
        <dbReference type="Proteomes" id="UP001529510"/>
    </source>
</evidence>
<dbReference type="AlphaFoldDB" id="A0ABD0QI75"/>
<sequence>EDGQKLQNLSDSIEEGTMPPELADVIKRLWKDSGVQASFERAAEYQLNDSAG</sequence>
<reference evidence="1 2" key="1">
    <citation type="submission" date="2024-05" db="EMBL/GenBank/DDBJ databases">
        <title>Genome sequencing and assembly of Indian major carp, Cirrhinus mrigala (Hamilton, 1822).</title>
        <authorList>
            <person name="Mohindra V."/>
            <person name="Chowdhury L.M."/>
            <person name="Lal K."/>
            <person name="Jena J.K."/>
        </authorList>
    </citation>
    <scope>NUCLEOTIDE SEQUENCE [LARGE SCALE GENOMIC DNA]</scope>
    <source>
        <strain evidence="1">CM1030</strain>
        <tissue evidence="1">Blood</tissue>
    </source>
</reference>
<accession>A0ABD0QI75</accession>
<dbReference type="InterPro" id="IPR011025">
    <property type="entry name" value="GproteinA_insert"/>
</dbReference>
<dbReference type="Gene3D" id="1.10.400.10">
    <property type="entry name" value="GI Alpha 1, domain 2-like"/>
    <property type="match status" value="1"/>
</dbReference>
<dbReference type="Proteomes" id="UP001529510">
    <property type="component" value="Unassembled WGS sequence"/>
</dbReference>
<gene>
    <name evidence="1" type="ORF">M9458_017599</name>
</gene>
<organism evidence="1 2">
    <name type="scientific">Cirrhinus mrigala</name>
    <name type="common">Mrigala</name>
    <dbReference type="NCBI Taxonomy" id="683832"/>
    <lineage>
        <taxon>Eukaryota</taxon>
        <taxon>Metazoa</taxon>
        <taxon>Chordata</taxon>
        <taxon>Craniata</taxon>
        <taxon>Vertebrata</taxon>
        <taxon>Euteleostomi</taxon>
        <taxon>Actinopterygii</taxon>
        <taxon>Neopterygii</taxon>
        <taxon>Teleostei</taxon>
        <taxon>Ostariophysi</taxon>
        <taxon>Cypriniformes</taxon>
        <taxon>Cyprinidae</taxon>
        <taxon>Labeoninae</taxon>
        <taxon>Labeonini</taxon>
        <taxon>Cirrhinus</taxon>
    </lineage>
</organism>
<dbReference type="EMBL" id="JAMKFB020000008">
    <property type="protein sequence ID" value="KAL0185929.1"/>
    <property type="molecule type" value="Genomic_DNA"/>
</dbReference>
<evidence type="ECO:0000313" key="1">
    <source>
        <dbReference type="EMBL" id="KAL0185929.1"/>
    </source>
</evidence>